<protein>
    <submittedName>
        <fullName evidence="1">HupJ, contains rubredoxin domain protein</fullName>
    </submittedName>
</protein>
<sequence length="180" mass="19397">MHSTDSPVLSLRVKALAALYQHIASTRMQGIPLLNPAVQVEAVGFELVKPEGNEPETTGIGVLITPWFMNLVWLPLRRLDLAKQVGSKVPRYVGRECFEFIAAHEDGFGSYEACSLFSPVFEFENHQAAVATAQAVLDTLRQPASAAAQAVLPQAPARRAFLFGRSSAVAAPGRLEAGRG</sequence>
<gene>
    <name evidence="1" type="ordered locus">Pnap_1966</name>
</gene>
<dbReference type="STRING" id="365044.Pnap_1966"/>
<reference evidence="2" key="1">
    <citation type="journal article" date="2009" name="Environ. Microbiol.">
        <title>The genome of Polaromonas naphthalenivorans strain CJ2, isolated from coal tar-contaminated sediment, reveals physiological and metabolic versatility and evolution through extensive horizontal gene transfer.</title>
        <authorList>
            <person name="Yagi J.M."/>
            <person name="Sims D."/>
            <person name="Brettin T."/>
            <person name="Bruce D."/>
            <person name="Madsen E.L."/>
        </authorList>
    </citation>
    <scope>NUCLEOTIDE SEQUENCE [LARGE SCALE GENOMIC DNA]</scope>
    <source>
        <strain evidence="2">CJ2</strain>
    </source>
</reference>
<dbReference type="Pfam" id="PF11939">
    <property type="entry name" value="NiFe-hyd_HybE"/>
    <property type="match status" value="1"/>
</dbReference>
<name>A1VNP7_POLNA</name>
<dbReference type="Gene3D" id="3.30.1460.40">
    <property type="entry name" value="[NiFe]-hydrogenase assembly chaperone, HybE"/>
    <property type="match status" value="1"/>
</dbReference>
<dbReference type="OrthoDB" id="7060130at2"/>
<proteinExistence type="predicted"/>
<accession>A1VNP7</accession>
<dbReference type="HOGENOM" id="CLU_091699_1_0_4"/>
<dbReference type="Proteomes" id="UP000000644">
    <property type="component" value="Chromosome"/>
</dbReference>
<dbReference type="EMBL" id="CP000529">
    <property type="protein sequence ID" value="ABM37275.1"/>
    <property type="molecule type" value="Genomic_DNA"/>
</dbReference>
<evidence type="ECO:0000313" key="2">
    <source>
        <dbReference type="Proteomes" id="UP000000644"/>
    </source>
</evidence>
<keyword evidence="2" id="KW-1185">Reference proteome</keyword>
<dbReference type="AlphaFoldDB" id="A1VNP7"/>
<dbReference type="eggNOG" id="COG1773">
    <property type="taxonomic scope" value="Bacteria"/>
</dbReference>
<dbReference type="KEGG" id="pna:Pnap_1966"/>
<dbReference type="NCBIfam" id="TIGR03993">
    <property type="entry name" value="hydrog_HybE"/>
    <property type="match status" value="1"/>
</dbReference>
<evidence type="ECO:0000313" key="1">
    <source>
        <dbReference type="EMBL" id="ABM37275.1"/>
    </source>
</evidence>
<dbReference type="RefSeq" id="WP_011801356.1">
    <property type="nucleotide sequence ID" value="NC_008781.1"/>
</dbReference>
<dbReference type="InterPro" id="IPR023994">
    <property type="entry name" value="NiFe-hyd_HybE"/>
</dbReference>
<dbReference type="InterPro" id="IPR038530">
    <property type="entry name" value="NiFe-hyd_HybE_sf"/>
</dbReference>
<organism evidence="1 2">
    <name type="scientific">Polaromonas naphthalenivorans (strain CJ2)</name>
    <dbReference type="NCBI Taxonomy" id="365044"/>
    <lineage>
        <taxon>Bacteria</taxon>
        <taxon>Pseudomonadati</taxon>
        <taxon>Pseudomonadota</taxon>
        <taxon>Betaproteobacteria</taxon>
        <taxon>Burkholderiales</taxon>
        <taxon>Comamonadaceae</taxon>
        <taxon>Polaromonas</taxon>
    </lineage>
</organism>